<dbReference type="PANTHER" id="PTHR30349">
    <property type="entry name" value="PHAGE INTEGRASE-RELATED"/>
    <property type="match status" value="1"/>
</dbReference>
<gene>
    <name evidence="5" type="ORF">EXE63_07140</name>
</gene>
<evidence type="ECO:0000256" key="2">
    <source>
        <dbReference type="ARBA" id="ARBA00023125"/>
    </source>
</evidence>
<dbReference type="InterPro" id="IPR050090">
    <property type="entry name" value="Tyrosine_recombinase_XerCD"/>
</dbReference>
<dbReference type="Pfam" id="PF14659">
    <property type="entry name" value="Phage_int_SAM_3"/>
    <property type="match status" value="1"/>
</dbReference>
<dbReference type="InterPro" id="IPR013762">
    <property type="entry name" value="Integrase-like_cat_sf"/>
</dbReference>
<dbReference type="Pfam" id="PF00589">
    <property type="entry name" value="Phage_integrase"/>
    <property type="match status" value="1"/>
</dbReference>
<feature type="domain" description="Tyr recombinase" evidence="4">
    <location>
        <begin position="177"/>
        <end position="375"/>
    </location>
</feature>
<dbReference type="Gene3D" id="1.10.443.10">
    <property type="entry name" value="Intergrase catalytic core"/>
    <property type="match status" value="1"/>
</dbReference>
<evidence type="ECO:0000313" key="5">
    <source>
        <dbReference type="EMBL" id="QIV85163.1"/>
    </source>
</evidence>
<organism evidence="5 6">
    <name type="scientific">Mycolicibacterium frederiksbergense</name>
    <dbReference type="NCBI Taxonomy" id="117567"/>
    <lineage>
        <taxon>Bacteria</taxon>
        <taxon>Bacillati</taxon>
        <taxon>Actinomycetota</taxon>
        <taxon>Actinomycetes</taxon>
        <taxon>Mycobacteriales</taxon>
        <taxon>Mycobacteriaceae</taxon>
        <taxon>Mycolicibacterium</taxon>
    </lineage>
</organism>
<reference evidence="5 6" key="1">
    <citation type="submission" date="2019-04" db="EMBL/GenBank/DDBJ databases">
        <title>Draft, Whole-Genome Sequence of the Anthracene-degrading Mycobacterium frederiksbergense LB501T, Isolated from a Polycyclic Aromatic Hydrocarbon (PAH)-Contaminated Soil.</title>
        <authorList>
            <person name="Augelletti F."/>
        </authorList>
    </citation>
    <scope>NUCLEOTIDE SEQUENCE [LARGE SCALE GENOMIC DNA]</scope>
    <source>
        <strain evidence="5 6">LB 501T</strain>
    </source>
</reference>
<dbReference type="PROSITE" id="PS51898">
    <property type="entry name" value="TYR_RECOMBINASE"/>
    <property type="match status" value="1"/>
</dbReference>
<dbReference type="CDD" id="cd01189">
    <property type="entry name" value="INT_ICEBs1_C_like"/>
    <property type="match status" value="1"/>
</dbReference>
<accession>A0A6H0SCB6</accession>
<dbReference type="Proteomes" id="UP000501849">
    <property type="component" value="Chromosome"/>
</dbReference>
<dbReference type="InterPro" id="IPR011010">
    <property type="entry name" value="DNA_brk_join_enz"/>
</dbReference>
<dbReference type="SUPFAM" id="SSF56349">
    <property type="entry name" value="DNA breaking-rejoining enzymes"/>
    <property type="match status" value="1"/>
</dbReference>
<dbReference type="InterPro" id="IPR004107">
    <property type="entry name" value="Integrase_SAM-like_N"/>
</dbReference>
<keyword evidence="2" id="KW-0238">DNA-binding</keyword>
<proteinExistence type="predicted"/>
<evidence type="ECO:0000259" key="4">
    <source>
        <dbReference type="PROSITE" id="PS51898"/>
    </source>
</evidence>
<keyword evidence="1" id="KW-0229">DNA integration</keyword>
<protein>
    <submittedName>
        <fullName evidence="5">Site-specific integrase</fullName>
    </submittedName>
</protein>
<keyword evidence="6" id="KW-1185">Reference proteome</keyword>
<keyword evidence="3" id="KW-0233">DNA recombination</keyword>
<dbReference type="GO" id="GO:0015074">
    <property type="term" value="P:DNA integration"/>
    <property type="evidence" value="ECO:0007669"/>
    <property type="project" value="UniProtKB-KW"/>
</dbReference>
<dbReference type="PANTHER" id="PTHR30349:SF91">
    <property type="entry name" value="INTA PROTEIN"/>
    <property type="match status" value="1"/>
</dbReference>
<dbReference type="InterPro" id="IPR010998">
    <property type="entry name" value="Integrase_recombinase_N"/>
</dbReference>
<dbReference type="GO" id="GO:0003677">
    <property type="term" value="F:DNA binding"/>
    <property type="evidence" value="ECO:0007669"/>
    <property type="project" value="UniProtKB-KW"/>
</dbReference>
<dbReference type="EMBL" id="CP038799">
    <property type="protein sequence ID" value="QIV85163.1"/>
    <property type="molecule type" value="Genomic_DNA"/>
</dbReference>
<dbReference type="AlphaFoldDB" id="A0A6H0SCB6"/>
<evidence type="ECO:0000313" key="6">
    <source>
        <dbReference type="Proteomes" id="UP000501849"/>
    </source>
</evidence>
<sequence>MREADSGRVVRPATRTIAQFLAEWFTAIEPSIDATTWQNWKDYAQAYVIPRIGGQRLQSLDEPQLLRLYGKLLAEGRVKRDRNSEMYAYWSDRVIKGETPTAREVSDACETTIHAARAAVRRYRSGIIPKQMTSGLAPKTVRNIHAMIHRALVDAVAWKYIAYNPASNIKPPKRSRKRRMVWTPDQIQAFLLSVQRDRFAPLFLLELTTGIRRGQICGLKWSAVDLDAGEITVHDNRVVVGGHARDKAGGKTHNADQTISIDRATVAALRRWREYQDGEREFFGADYHPGDYVFTFEDGRPPHPDTIRQRFDRLVAAAGLSRITFHDLRHSYATGALKAGVSPKILSERIGHADVGFFLQTYAHVITNDDREAAQQAASFLIGDGWDPEPDDEQG</sequence>
<evidence type="ECO:0000256" key="3">
    <source>
        <dbReference type="ARBA" id="ARBA00023172"/>
    </source>
</evidence>
<name>A0A6H0SCB6_9MYCO</name>
<evidence type="ECO:0000256" key="1">
    <source>
        <dbReference type="ARBA" id="ARBA00022908"/>
    </source>
</evidence>
<dbReference type="GO" id="GO:0006310">
    <property type="term" value="P:DNA recombination"/>
    <property type="evidence" value="ECO:0007669"/>
    <property type="project" value="UniProtKB-KW"/>
</dbReference>
<dbReference type="InterPro" id="IPR002104">
    <property type="entry name" value="Integrase_catalytic"/>
</dbReference>
<dbReference type="Gene3D" id="1.10.150.130">
    <property type="match status" value="1"/>
</dbReference>
<dbReference type="KEGG" id="mfre:EXE63_07140"/>